<protein>
    <submittedName>
        <fullName evidence="5">YafY family protein</fullName>
    </submittedName>
</protein>
<accession>A0ABP5J804</accession>
<dbReference type="InterPro" id="IPR036388">
    <property type="entry name" value="WH-like_DNA-bd_sf"/>
</dbReference>
<dbReference type="PROSITE" id="PS51000">
    <property type="entry name" value="HTH_DEOR_2"/>
    <property type="match status" value="1"/>
</dbReference>
<evidence type="ECO:0000313" key="6">
    <source>
        <dbReference type="Proteomes" id="UP001500443"/>
    </source>
</evidence>
<dbReference type="PANTHER" id="PTHR34580">
    <property type="match status" value="1"/>
</dbReference>
<dbReference type="InterPro" id="IPR057727">
    <property type="entry name" value="WCX_dom"/>
</dbReference>
<dbReference type="InterPro" id="IPR028349">
    <property type="entry name" value="PafC-like"/>
</dbReference>
<sequence>MTTDTPKRLLQLLSLLQTPREWPGSELAERLGVTDRTVRRDVERLRDLGYPVESTRGTFGGYRLVAGKAMPPLLLEDDEAVAIAVGLRSSAGHTVAGLAEASVRALAKLEQVLPSRLRRRVTSLGTATTPLTRWQGPQIDPEVLTVLAAGATGGERLRFGYRAADGTETKRLVEPAGLVSAGRRWYFVAYDNDRDDWRLFRVDRITRPFATGVRPPRRELPAADAAEFVVARMGGDRPRYRARATLYAPYKELVRRLGDAAAGLERVAEDRCAFVTEADQLEWLALRLASLGCEFEVHEPPELAEILRDLAGRAARAADAADAAGAAGAAE</sequence>
<evidence type="ECO:0000259" key="4">
    <source>
        <dbReference type="PROSITE" id="PS51000"/>
    </source>
</evidence>
<keyword evidence="3" id="KW-0804">Transcription</keyword>
<dbReference type="PROSITE" id="PS00894">
    <property type="entry name" value="HTH_DEOR_1"/>
    <property type="match status" value="1"/>
</dbReference>
<organism evidence="5 6">
    <name type="scientific">Streptomyces synnematoformans</name>
    <dbReference type="NCBI Taxonomy" id="415721"/>
    <lineage>
        <taxon>Bacteria</taxon>
        <taxon>Bacillati</taxon>
        <taxon>Actinomycetota</taxon>
        <taxon>Actinomycetes</taxon>
        <taxon>Kitasatosporales</taxon>
        <taxon>Streptomycetaceae</taxon>
        <taxon>Streptomyces</taxon>
    </lineage>
</organism>
<dbReference type="InterPro" id="IPR026881">
    <property type="entry name" value="WYL_dom"/>
</dbReference>
<keyword evidence="1" id="KW-0805">Transcription regulation</keyword>
<feature type="domain" description="HTH deoR-type" evidence="4">
    <location>
        <begin position="5"/>
        <end position="64"/>
    </location>
</feature>
<dbReference type="PROSITE" id="PS52050">
    <property type="entry name" value="WYL"/>
    <property type="match status" value="1"/>
</dbReference>
<reference evidence="6" key="1">
    <citation type="journal article" date="2019" name="Int. J. Syst. Evol. Microbiol.">
        <title>The Global Catalogue of Microorganisms (GCM) 10K type strain sequencing project: providing services to taxonomists for standard genome sequencing and annotation.</title>
        <authorList>
            <consortium name="The Broad Institute Genomics Platform"/>
            <consortium name="The Broad Institute Genome Sequencing Center for Infectious Disease"/>
            <person name="Wu L."/>
            <person name="Ma J."/>
        </authorList>
    </citation>
    <scope>NUCLEOTIDE SEQUENCE [LARGE SCALE GENOMIC DNA]</scope>
    <source>
        <strain evidence="6">JCM 15481</strain>
    </source>
</reference>
<dbReference type="PIRSF" id="PIRSF016838">
    <property type="entry name" value="PafC"/>
    <property type="match status" value="1"/>
</dbReference>
<evidence type="ECO:0000313" key="5">
    <source>
        <dbReference type="EMBL" id="GAA2112581.1"/>
    </source>
</evidence>
<dbReference type="InterPro" id="IPR036390">
    <property type="entry name" value="WH_DNA-bd_sf"/>
</dbReference>
<dbReference type="InterPro" id="IPR051534">
    <property type="entry name" value="CBASS_pafABC_assoc_protein"/>
</dbReference>
<dbReference type="Pfam" id="PF08279">
    <property type="entry name" value="HTH_11"/>
    <property type="match status" value="1"/>
</dbReference>
<name>A0ABP5J804_9ACTN</name>
<dbReference type="Gene3D" id="1.10.10.10">
    <property type="entry name" value="Winged helix-like DNA-binding domain superfamily/Winged helix DNA-binding domain"/>
    <property type="match status" value="1"/>
</dbReference>
<dbReference type="RefSeq" id="WP_344288402.1">
    <property type="nucleotide sequence ID" value="NZ_BAAAPF010000016.1"/>
</dbReference>
<dbReference type="Proteomes" id="UP001500443">
    <property type="component" value="Unassembled WGS sequence"/>
</dbReference>
<evidence type="ECO:0000256" key="2">
    <source>
        <dbReference type="ARBA" id="ARBA00023125"/>
    </source>
</evidence>
<dbReference type="Pfam" id="PF13280">
    <property type="entry name" value="WYL"/>
    <property type="match status" value="1"/>
</dbReference>
<dbReference type="InterPro" id="IPR018356">
    <property type="entry name" value="Tscrpt_reg_HTH_DeoR_CS"/>
</dbReference>
<dbReference type="SUPFAM" id="SSF46785">
    <property type="entry name" value="Winged helix' DNA-binding domain"/>
    <property type="match status" value="1"/>
</dbReference>
<keyword evidence="6" id="KW-1185">Reference proteome</keyword>
<evidence type="ECO:0000256" key="1">
    <source>
        <dbReference type="ARBA" id="ARBA00023015"/>
    </source>
</evidence>
<keyword evidence="2" id="KW-0238">DNA-binding</keyword>
<proteinExistence type="predicted"/>
<dbReference type="InterPro" id="IPR001034">
    <property type="entry name" value="DeoR_HTH"/>
</dbReference>
<dbReference type="Pfam" id="PF25583">
    <property type="entry name" value="WCX"/>
    <property type="match status" value="1"/>
</dbReference>
<evidence type="ECO:0000256" key="3">
    <source>
        <dbReference type="ARBA" id="ARBA00023163"/>
    </source>
</evidence>
<dbReference type="InterPro" id="IPR013196">
    <property type="entry name" value="HTH_11"/>
</dbReference>
<gene>
    <name evidence="5" type="ORF">GCM10009802_10760</name>
</gene>
<comment type="caution">
    <text evidence="5">The sequence shown here is derived from an EMBL/GenBank/DDBJ whole genome shotgun (WGS) entry which is preliminary data.</text>
</comment>
<dbReference type="PANTHER" id="PTHR34580:SF3">
    <property type="entry name" value="PROTEIN PAFB"/>
    <property type="match status" value="1"/>
</dbReference>
<dbReference type="EMBL" id="BAAAPF010000016">
    <property type="protein sequence ID" value="GAA2112581.1"/>
    <property type="molecule type" value="Genomic_DNA"/>
</dbReference>